<evidence type="ECO:0000256" key="5">
    <source>
        <dbReference type="ARBA" id="ARBA00023242"/>
    </source>
</evidence>
<keyword evidence="2" id="KW-0479">Metal-binding</keyword>
<keyword evidence="3" id="KW-0863">Zinc-finger</keyword>
<evidence type="ECO:0000256" key="2">
    <source>
        <dbReference type="ARBA" id="ARBA00022723"/>
    </source>
</evidence>
<dbReference type="AlphaFoldDB" id="D7G4Z8"/>
<dbReference type="eggNOG" id="ENOG502SARG">
    <property type="taxonomic scope" value="Eukaryota"/>
</dbReference>
<dbReference type="InterPro" id="IPR012337">
    <property type="entry name" value="RNaseH-like_sf"/>
</dbReference>
<evidence type="ECO:0000256" key="6">
    <source>
        <dbReference type="SAM" id="MobiDB-lite"/>
    </source>
</evidence>
<dbReference type="PANTHER" id="PTHR46481">
    <property type="entry name" value="ZINC FINGER BED DOMAIN-CONTAINING PROTEIN 4"/>
    <property type="match status" value="1"/>
</dbReference>
<keyword evidence="4" id="KW-0862">Zinc</keyword>
<evidence type="ECO:0000313" key="8">
    <source>
        <dbReference type="Proteomes" id="UP000002630"/>
    </source>
</evidence>
<evidence type="ECO:0000256" key="1">
    <source>
        <dbReference type="ARBA" id="ARBA00004123"/>
    </source>
</evidence>
<feature type="compositionally biased region" description="Polar residues" evidence="6">
    <location>
        <begin position="617"/>
        <end position="629"/>
    </location>
</feature>
<sequence length="740" mass="81820">MCMADDHCRNMSKTLKINNKQTSSATNHLAQTHGIKSGKTKTAEAKAVETYDELEAARNSKLFRTDPQGFIVQEYVKAYPIDSAEPFNRAERASVRRLYSLLNKDFDVTGINNKAVKKVIAKMYHVTTREFNASMQKTLRNATIPILYVNCDLWTSHVSGLKYIGVRVFYLDEKMNVKTHLLAIRGFRPPGAQTGDVVCKWVRQVLGQHGIRDEDIAGAVTDAGSDVRKGVSQAWPWEWCLPHALNRATIDGTGMTQVKEKSKNPLCRDLLELIKGIVGHFNKSAADKIALEEIIDEMSQGKGSTAKLSQAVAQRWISICKMLLRVLERWDALKKIYLDSDKEFPLRSRKKEVEEVYTIINAVKAVVVYSQTTYESTAQGGLQRLVVLATSTLEPMRPLTVTPVRAIGQKEDEVPAASTGPHTDLTKVAMATREAFAEAVAKRFVKGRYGSGLGTHSHRFDMAMFLCPSARGMKYIDTLEASTVGPMGGFKEPDKVKQVIKNQARDLLAKGIAFIREQEKKTPIVVEPEPRAKRLKTAGSVAVDPRQAEFAQEGVLDSSSDEDAEPASDHTNTPEQEADGILTKWRVFKNIHGLLSRVWIDLGRPHLTPDSSAPPETEQQPQVMNTLSKASPLKRKQQQASAPIVKPRALLTLGVEGWPCPDDNSTDGLLKVVKKKNGGDFLTCDQNIWKDETSCKVSLSLLKPSQDHPHECSLCLKDVGGTPSLGTDTGETDSRGYSAV</sequence>
<evidence type="ECO:0000256" key="4">
    <source>
        <dbReference type="ARBA" id="ARBA00022833"/>
    </source>
</evidence>
<keyword evidence="8" id="KW-1185">Reference proteome</keyword>
<reference evidence="7 8" key="1">
    <citation type="journal article" date="2010" name="Nature">
        <title>The Ectocarpus genome and the independent evolution of multicellularity in brown algae.</title>
        <authorList>
            <person name="Cock J.M."/>
            <person name="Sterck L."/>
            <person name="Rouze P."/>
            <person name="Scornet D."/>
            <person name="Allen A.E."/>
            <person name="Amoutzias G."/>
            <person name="Anthouard V."/>
            <person name="Artiguenave F."/>
            <person name="Aury J.M."/>
            <person name="Badger J.H."/>
            <person name="Beszteri B."/>
            <person name="Billiau K."/>
            <person name="Bonnet E."/>
            <person name="Bothwell J.H."/>
            <person name="Bowler C."/>
            <person name="Boyen C."/>
            <person name="Brownlee C."/>
            <person name="Carrano C.J."/>
            <person name="Charrier B."/>
            <person name="Cho G.Y."/>
            <person name="Coelho S.M."/>
            <person name="Collen J."/>
            <person name="Corre E."/>
            <person name="Da Silva C."/>
            <person name="Delage L."/>
            <person name="Delaroque N."/>
            <person name="Dittami S.M."/>
            <person name="Doulbeau S."/>
            <person name="Elias M."/>
            <person name="Farnham G."/>
            <person name="Gachon C.M."/>
            <person name="Gschloessl B."/>
            <person name="Heesch S."/>
            <person name="Jabbari K."/>
            <person name="Jubin C."/>
            <person name="Kawai H."/>
            <person name="Kimura K."/>
            <person name="Kloareg B."/>
            <person name="Kupper F.C."/>
            <person name="Lang D."/>
            <person name="Le Bail A."/>
            <person name="Leblanc C."/>
            <person name="Lerouge P."/>
            <person name="Lohr M."/>
            <person name="Lopez P.J."/>
            <person name="Martens C."/>
            <person name="Maumus F."/>
            <person name="Michel G."/>
            <person name="Miranda-Saavedra D."/>
            <person name="Morales J."/>
            <person name="Moreau H."/>
            <person name="Motomura T."/>
            <person name="Nagasato C."/>
            <person name="Napoli C.A."/>
            <person name="Nelson D.R."/>
            <person name="Nyvall-Collen P."/>
            <person name="Peters A.F."/>
            <person name="Pommier C."/>
            <person name="Potin P."/>
            <person name="Poulain J."/>
            <person name="Quesneville H."/>
            <person name="Read B."/>
            <person name="Rensing S.A."/>
            <person name="Ritter A."/>
            <person name="Rousvoal S."/>
            <person name="Samanta M."/>
            <person name="Samson G."/>
            <person name="Schroeder D.C."/>
            <person name="Segurens B."/>
            <person name="Strittmatter M."/>
            <person name="Tonon T."/>
            <person name="Tregear J.W."/>
            <person name="Valentin K."/>
            <person name="von Dassow P."/>
            <person name="Yamagishi T."/>
            <person name="Van de Peer Y."/>
            <person name="Wincker P."/>
        </authorList>
    </citation>
    <scope>NUCLEOTIDE SEQUENCE [LARGE SCALE GENOMIC DNA]</scope>
    <source>
        <strain evidence="8">Ec32 / CCAP1310/4</strain>
    </source>
</reference>
<organism evidence="7 8">
    <name type="scientific">Ectocarpus siliculosus</name>
    <name type="common">Brown alga</name>
    <name type="synonym">Conferva siliculosa</name>
    <dbReference type="NCBI Taxonomy" id="2880"/>
    <lineage>
        <taxon>Eukaryota</taxon>
        <taxon>Sar</taxon>
        <taxon>Stramenopiles</taxon>
        <taxon>Ochrophyta</taxon>
        <taxon>PX clade</taxon>
        <taxon>Phaeophyceae</taxon>
        <taxon>Ectocarpales</taxon>
        <taxon>Ectocarpaceae</taxon>
        <taxon>Ectocarpus</taxon>
    </lineage>
</organism>
<dbReference type="EMBL" id="FN649760">
    <property type="protein sequence ID" value="CBJ33761.1"/>
    <property type="molecule type" value="Genomic_DNA"/>
</dbReference>
<dbReference type="InterPro" id="IPR052035">
    <property type="entry name" value="ZnF_BED_domain_contain"/>
</dbReference>
<protein>
    <submittedName>
        <fullName evidence="7">Uncharacterized protein</fullName>
    </submittedName>
</protein>
<evidence type="ECO:0000313" key="7">
    <source>
        <dbReference type="EMBL" id="CBJ33761.1"/>
    </source>
</evidence>
<dbReference type="GO" id="GO:0005634">
    <property type="term" value="C:nucleus"/>
    <property type="evidence" value="ECO:0007669"/>
    <property type="project" value="UniProtKB-SubCell"/>
</dbReference>
<dbReference type="Proteomes" id="UP000002630">
    <property type="component" value="Unassembled WGS sequence"/>
</dbReference>
<dbReference type="GO" id="GO:0008270">
    <property type="term" value="F:zinc ion binding"/>
    <property type="evidence" value="ECO:0007669"/>
    <property type="project" value="UniProtKB-KW"/>
</dbReference>
<dbReference type="SUPFAM" id="SSF53098">
    <property type="entry name" value="Ribonuclease H-like"/>
    <property type="match status" value="1"/>
</dbReference>
<feature type="region of interest" description="Disordered" evidence="6">
    <location>
        <begin position="608"/>
        <end position="642"/>
    </location>
</feature>
<dbReference type="OrthoDB" id="162805at2759"/>
<keyword evidence="5" id="KW-0539">Nucleus</keyword>
<accession>D7G4Z8</accession>
<gene>
    <name evidence="7" type="ORF">Esi_0593_0002</name>
</gene>
<dbReference type="InParanoid" id="D7G4Z8"/>
<proteinExistence type="predicted"/>
<dbReference type="PANTHER" id="PTHR46481:SF10">
    <property type="entry name" value="ZINC FINGER BED DOMAIN-CONTAINING PROTEIN 39"/>
    <property type="match status" value="1"/>
</dbReference>
<comment type="subcellular location">
    <subcellularLocation>
        <location evidence="1">Nucleus</location>
    </subcellularLocation>
</comment>
<evidence type="ECO:0000256" key="3">
    <source>
        <dbReference type="ARBA" id="ARBA00022771"/>
    </source>
</evidence>
<feature type="region of interest" description="Disordered" evidence="6">
    <location>
        <begin position="536"/>
        <end position="578"/>
    </location>
</feature>
<name>D7G4Z8_ECTSI</name>